<sequence>MDIEVEEGNVDVGNTDEPSFDVVAGSDYSTHVPTKGNDIHELEQSLGVVAVGSDCSFDLVQVSSKANVGEQLEQIEQDNLDTLIRISQHNKPKKLNVARIVPQRKKVVVDIDSAWLNRNDMECLFHDDMQLNGEPMDKKCFNIAVRMIACNDALSLLEGKYHYMDLQFCSISQFGRDPRLRAKLDINMLTKLFECWPDMEYDISDCSHIILPYSFLGHFSLYVFNMNTRSIYIMDSMTIPSWFKGNHPSMHYIHKIHHITNNMNDAMKLANPEWKNGNVLSSNLLVELLKYNNNESKDNILEELQEIIRHIRV</sequence>
<name>A0A1D6H6B1_MAIZE</name>
<accession>A0A1D6H6B1</accession>
<evidence type="ECO:0000313" key="1">
    <source>
        <dbReference type="EMBL" id="AQK70332.1"/>
    </source>
</evidence>
<dbReference type="AlphaFoldDB" id="A0A1D6H6B1"/>
<dbReference type="SUPFAM" id="SSF54001">
    <property type="entry name" value="Cysteine proteinases"/>
    <property type="match status" value="1"/>
</dbReference>
<gene>
    <name evidence="1" type="ORF">ZEAMMB73_Zm00001d016217</name>
</gene>
<dbReference type="EMBL" id="CM000781">
    <property type="protein sequence ID" value="AQK70332.1"/>
    <property type="molecule type" value="Genomic_DNA"/>
</dbReference>
<dbReference type="InParanoid" id="A0A1D6H6B1"/>
<dbReference type="InterPro" id="IPR038765">
    <property type="entry name" value="Papain-like_cys_pep_sf"/>
</dbReference>
<reference evidence="1" key="1">
    <citation type="submission" date="2015-12" db="EMBL/GenBank/DDBJ databases">
        <title>Update maize B73 reference genome by single molecule sequencing technologies.</title>
        <authorList>
            <consortium name="Maize Genome Sequencing Project"/>
            <person name="Ware D."/>
        </authorList>
    </citation>
    <scope>NUCLEOTIDE SEQUENCE</scope>
    <source>
        <tissue evidence="1">Seedling</tissue>
    </source>
</reference>
<evidence type="ECO:0008006" key="2">
    <source>
        <dbReference type="Google" id="ProtNLM"/>
    </source>
</evidence>
<proteinExistence type="predicted"/>
<dbReference type="Gene3D" id="3.40.395.10">
    <property type="entry name" value="Adenoviral Proteinase, Chain A"/>
    <property type="match status" value="1"/>
</dbReference>
<organism evidence="1">
    <name type="scientific">Zea mays</name>
    <name type="common">Maize</name>
    <dbReference type="NCBI Taxonomy" id="4577"/>
    <lineage>
        <taxon>Eukaryota</taxon>
        <taxon>Viridiplantae</taxon>
        <taxon>Streptophyta</taxon>
        <taxon>Embryophyta</taxon>
        <taxon>Tracheophyta</taxon>
        <taxon>Spermatophyta</taxon>
        <taxon>Magnoliopsida</taxon>
        <taxon>Liliopsida</taxon>
        <taxon>Poales</taxon>
        <taxon>Poaceae</taxon>
        <taxon>PACMAD clade</taxon>
        <taxon>Panicoideae</taxon>
        <taxon>Andropogonodae</taxon>
        <taxon>Andropogoneae</taxon>
        <taxon>Tripsacinae</taxon>
        <taxon>Zea</taxon>
    </lineage>
</organism>
<dbReference type="ExpressionAtlas" id="A0A1D6H6B1">
    <property type="expression patterns" value="baseline and differential"/>
</dbReference>
<protein>
    <recommendedName>
        <fullName evidence="2">Ubiquitin-like protease family profile domain-containing protein</fullName>
    </recommendedName>
</protein>